<keyword evidence="2" id="KW-1185">Reference proteome</keyword>
<accession>A0ABN8MWU4</accession>
<evidence type="ECO:0000313" key="2">
    <source>
        <dbReference type="Proteomes" id="UP001159405"/>
    </source>
</evidence>
<comment type="caution">
    <text evidence="1">The sequence shown here is derived from an EMBL/GenBank/DDBJ whole genome shotgun (WGS) entry which is preliminary data.</text>
</comment>
<proteinExistence type="predicted"/>
<evidence type="ECO:0000313" key="1">
    <source>
        <dbReference type="EMBL" id="CAH3037801.1"/>
    </source>
</evidence>
<gene>
    <name evidence="1" type="ORF">PLOB_00039230</name>
</gene>
<protein>
    <submittedName>
        <fullName evidence="1">Uncharacterized protein</fullName>
    </submittedName>
</protein>
<dbReference type="EMBL" id="CALNXK010000006">
    <property type="protein sequence ID" value="CAH3037801.1"/>
    <property type="molecule type" value="Genomic_DNA"/>
</dbReference>
<name>A0ABN8MWU4_9CNID</name>
<organism evidence="1 2">
    <name type="scientific">Porites lobata</name>
    <dbReference type="NCBI Taxonomy" id="104759"/>
    <lineage>
        <taxon>Eukaryota</taxon>
        <taxon>Metazoa</taxon>
        <taxon>Cnidaria</taxon>
        <taxon>Anthozoa</taxon>
        <taxon>Hexacorallia</taxon>
        <taxon>Scleractinia</taxon>
        <taxon>Fungiina</taxon>
        <taxon>Poritidae</taxon>
        <taxon>Porites</taxon>
    </lineage>
</organism>
<sequence>MKKLSPTRTPSLSDILKEAVGSKLSDRRGDYKVLEFKPVTRSVTGAKARQARLHEASSENRNRGLPEATKVLLQILLDQERSTLAEYTVNSVTFKVFVVEDTEL</sequence>
<reference evidence="1 2" key="1">
    <citation type="submission" date="2022-05" db="EMBL/GenBank/DDBJ databases">
        <authorList>
            <consortium name="Genoscope - CEA"/>
            <person name="William W."/>
        </authorList>
    </citation>
    <scope>NUCLEOTIDE SEQUENCE [LARGE SCALE GENOMIC DNA]</scope>
</reference>
<dbReference type="Proteomes" id="UP001159405">
    <property type="component" value="Unassembled WGS sequence"/>
</dbReference>